<dbReference type="OMA" id="DGIWAKR"/>
<evidence type="ECO:0000256" key="1">
    <source>
        <dbReference type="SAM" id="MobiDB-lite"/>
    </source>
</evidence>
<reference evidence="3" key="2">
    <citation type="journal article" date="2022" name="Microb. Genom.">
        <title>A chromosome-scale genome assembly of the tomato pathogen Cladosporium fulvum reveals a compartmentalized genome architecture and the presence of a dispensable chromosome.</title>
        <authorList>
            <person name="Zaccaron A.Z."/>
            <person name="Chen L.H."/>
            <person name="Samaras A."/>
            <person name="Stergiopoulos I."/>
        </authorList>
    </citation>
    <scope>NUCLEOTIDE SEQUENCE</scope>
    <source>
        <strain evidence="3">Race5_Kim</strain>
    </source>
</reference>
<dbReference type="InterPro" id="IPR016135">
    <property type="entry name" value="UBQ-conjugating_enzyme/RWD"/>
</dbReference>
<reference evidence="3" key="1">
    <citation type="submission" date="2021-12" db="EMBL/GenBank/DDBJ databases">
        <authorList>
            <person name="Zaccaron A."/>
            <person name="Stergiopoulos I."/>
        </authorList>
    </citation>
    <scope>NUCLEOTIDE SEQUENCE</scope>
    <source>
        <strain evidence="3">Race5_Kim</strain>
    </source>
</reference>
<name>A0A9Q8PIH7_PASFU</name>
<dbReference type="CDD" id="cd23814">
    <property type="entry name" value="UEV_AKTIP"/>
    <property type="match status" value="1"/>
</dbReference>
<dbReference type="InterPro" id="IPR000608">
    <property type="entry name" value="UBC"/>
</dbReference>
<feature type="compositionally biased region" description="Basic and acidic residues" evidence="1">
    <location>
        <begin position="150"/>
        <end position="160"/>
    </location>
</feature>
<sequence>MPLQSAAFVRHKLCVDFASLKHACPKGIYVAPVQDEPLVWTGVLFVRKGPYANAVLRFQIDFAHDYPQRPPVVTFQSDLFHPLVTPLTTYTHSTISTDTQSAVDEQRLPPGGLSLRHGFPEWFAPAGGVAIEAEVGQTQNRPTEHDDEQEQHKDAKRKDQRTPHVVELLHYVRVVFDTEDVLDAIPLNAAANTGAWHAWKSYRTKAPAAGRGVSVARSLGDGKATSVERSVSPRQQPGGARRPGEWNWQGVWEERVRRSVQTTLAEPVLFGGDSDDVISFLKMDQEAVNQISPMRQEATAVTLS</sequence>
<organism evidence="3 4">
    <name type="scientific">Passalora fulva</name>
    <name type="common">Tomato leaf mold</name>
    <name type="synonym">Cladosporium fulvum</name>
    <dbReference type="NCBI Taxonomy" id="5499"/>
    <lineage>
        <taxon>Eukaryota</taxon>
        <taxon>Fungi</taxon>
        <taxon>Dikarya</taxon>
        <taxon>Ascomycota</taxon>
        <taxon>Pezizomycotina</taxon>
        <taxon>Dothideomycetes</taxon>
        <taxon>Dothideomycetidae</taxon>
        <taxon>Mycosphaerellales</taxon>
        <taxon>Mycosphaerellaceae</taxon>
        <taxon>Fulvia</taxon>
    </lineage>
</organism>
<feature type="domain" description="UBC core" evidence="2">
    <location>
        <begin position="8"/>
        <end position="158"/>
    </location>
</feature>
<protein>
    <recommendedName>
        <fullName evidence="2">UBC core domain-containing protein</fullName>
    </recommendedName>
</protein>
<dbReference type="GeneID" id="71991846"/>
<dbReference type="Gene3D" id="3.10.110.10">
    <property type="entry name" value="Ubiquitin Conjugating Enzyme"/>
    <property type="match status" value="1"/>
</dbReference>
<feature type="region of interest" description="Disordered" evidence="1">
    <location>
        <begin position="219"/>
        <end position="245"/>
    </location>
</feature>
<dbReference type="EMBL" id="CP090172">
    <property type="protein sequence ID" value="UJO23279.1"/>
    <property type="molecule type" value="Genomic_DNA"/>
</dbReference>
<dbReference type="PROSITE" id="PS50127">
    <property type="entry name" value="UBC_2"/>
    <property type="match status" value="1"/>
</dbReference>
<gene>
    <name evidence="3" type="ORF">CLAFUR5_11968</name>
</gene>
<keyword evidence="4" id="KW-1185">Reference proteome</keyword>
<accession>A0A9Q8PIH7</accession>
<feature type="region of interest" description="Disordered" evidence="1">
    <location>
        <begin position="138"/>
        <end position="160"/>
    </location>
</feature>
<dbReference type="RefSeq" id="XP_047767645.1">
    <property type="nucleotide sequence ID" value="XM_047911116.1"/>
</dbReference>
<evidence type="ECO:0000259" key="2">
    <source>
        <dbReference type="PROSITE" id="PS50127"/>
    </source>
</evidence>
<dbReference type="KEGG" id="ffu:CLAFUR5_11968"/>
<dbReference type="Pfam" id="PF00179">
    <property type="entry name" value="UQ_con"/>
    <property type="match status" value="1"/>
</dbReference>
<dbReference type="SUPFAM" id="SSF54495">
    <property type="entry name" value="UBC-like"/>
    <property type="match status" value="1"/>
</dbReference>
<dbReference type="Proteomes" id="UP000756132">
    <property type="component" value="Chromosome 10"/>
</dbReference>
<dbReference type="AlphaFoldDB" id="A0A9Q8PIH7"/>
<evidence type="ECO:0000313" key="4">
    <source>
        <dbReference type="Proteomes" id="UP000756132"/>
    </source>
</evidence>
<dbReference type="OrthoDB" id="5596422at2759"/>
<proteinExistence type="predicted"/>
<evidence type="ECO:0000313" key="3">
    <source>
        <dbReference type="EMBL" id="UJO23279.1"/>
    </source>
</evidence>